<evidence type="ECO:0000313" key="1">
    <source>
        <dbReference type="EMBL" id="EFX80102.1"/>
    </source>
</evidence>
<reference evidence="1 2" key="1">
    <citation type="journal article" date="2011" name="Science">
        <title>The ecoresponsive genome of Daphnia pulex.</title>
        <authorList>
            <person name="Colbourne J.K."/>
            <person name="Pfrender M.E."/>
            <person name="Gilbert D."/>
            <person name="Thomas W.K."/>
            <person name="Tucker A."/>
            <person name="Oakley T.H."/>
            <person name="Tokishita S."/>
            <person name="Aerts A."/>
            <person name="Arnold G.J."/>
            <person name="Basu M.K."/>
            <person name="Bauer D.J."/>
            <person name="Caceres C.E."/>
            <person name="Carmel L."/>
            <person name="Casola C."/>
            <person name="Choi J.H."/>
            <person name="Detter J.C."/>
            <person name="Dong Q."/>
            <person name="Dusheyko S."/>
            <person name="Eads B.D."/>
            <person name="Frohlich T."/>
            <person name="Geiler-Samerotte K.A."/>
            <person name="Gerlach D."/>
            <person name="Hatcher P."/>
            <person name="Jogdeo S."/>
            <person name="Krijgsveld J."/>
            <person name="Kriventseva E.V."/>
            <person name="Kultz D."/>
            <person name="Laforsch C."/>
            <person name="Lindquist E."/>
            <person name="Lopez J."/>
            <person name="Manak J.R."/>
            <person name="Muller J."/>
            <person name="Pangilinan J."/>
            <person name="Patwardhan R.P."/>
            <person name="Pitluck S."/>
            <person name="Pritham E.J."/>
            <person name="Rechtsteiner A."/>
            <person name="Rho M."/>
            <person name="Rogozin I.B."/>
            <person name="Sakarya O."/>
            <person name="Salamov A."/>
            <person name="Schaack S."/>
            <person name="Shapiro H."/>
            <person name="Shiga Y."/>
            <person name="Skalitzky C."/>
            <person name="Smith Z."/>
            <person name="Souvorov A."/>
            <person name="Sung W."/>
            <person name="Tang Z."/>
            <person name="Tsuchiya D."/>
            <person name="Tu H."/>
            <person name="Vos H."/>
            <person name="Wang M."/>
            <person name="Wolf Y.I."/>
            <person name="Yamagata H."/>
            <person name="Yamada T."/>
            <person name="Ye Y."/>
            <person name="Shaw J.R."/>
            <person name="Andrews J."/>
            <person name="Crease T.J."/>
            <person name="Tang H."/>
            <person name="Lucas S.M."/>
            <person name="Robertson H.M."/>
            <person name="Bork P."/>
            <person name="Koonin E.V."/>
            <person name="Zdobnov E.M."/>
            <person name="Grigoriev I.V."/>
            <person name="Lynch M."/>
            <person name="Boore J.L."/>
        </authorList>
    </citation>
    <scope>NUCLEOTIDE SEQUENCE [LARGE SCALE GENOMIC DNA]</scope>
</reference>
<protein>
    <submittedName>
        <fullName evidence="1">Uncharacterized protein</fullName>
    </submittedName>
</protein>
<dbReference type="KEGG" id="dpx:DAPPUDRAFT_244116"/>
<dbReference type="EMBL" id="GL732549">
    <property type="protein sequence ID" value="EFX80102.1"/>
    <property type="molecule type" value="Genomic_DNA"/>
</dbReference>
<name>E9GK90_DAPPU</name>
<evidence type="ECO:0000313" key="2">
    <source>
        <dbReference type="Proteomes" id="UP000000305"/>
    </source>
</evidence>
<accession>E9GK90</accession>
<keyword evidence="2" id="KW-1185">Reference proteome</keyword>
<organism evidence="1 2">
    <name type="scientific">Daphnia pulex</name>
    <name type="common">Water flea</name>
    <dbReference type="NCBI Taxonomy" id="6669"/>
    <lineage>
        <taxon>Eukaryota</taxon>
        <taxon>Metazoa</taxon>
        <taxon>Ecdysozoa</taxon>
        <taxon>Arthropoda</taxon>
        <taxon>Crustacea</taxon>
        <taxon>Branchiopoda</taxon>
        <taxon>Diplostraca</taxon>
        <taxon>Cladocera</taxon>
        <taxon>Anomopoda</taxon>
        <taxon>Daphniidae</taxon>
        <taxon>Daphnia</taxon>
    </lineage>
</organism>
<dbReference type="HOGENOM" id="CLU_2335736_0_0_1"/>
<dbReference type="AlphaFoldDB" id="E9GK90"/>
<proteinExistence type="predicted"/>
<dbReference type="InParanoid" id="E9GK90"/>
<sequence length="98" mass="11368">MFIAKAHQSEVESPCRPTTESAVLALRLAQGSGRQLNVISCHLFDSRFETGWWWRLNFNELVWQLFVQPFSAELSAKVEEISVKRILEFKTTRSRPQT</sequence>
<dbReference type="Proteomes" id="UP000000305">
    <property type="component" value="Unassembled WGS sequence"/>
</dbReference>
<gene>
    <name evidence="1" type="ORF">DAPPUDRAFT_244116</name>
</gene>